<keyword evidence="1" id="KW-0472">Membrane</keyword>
<keyword evidence="1" id="KW-1133">Transmembrane helix</keyword>
<keyword evidence="1" id="KW-0812">Transmembrane</keyword>
<feature type="transmembrane region" description="Helical" evidence="1">
    <location>
        <begin position="260"/>
        <end position="278"/>
    </location>
</feature>
<evidence type="ECO:0000313" key="2">
    <source>
        <dbReference type="EMBL" id="OGY99345.1"/>
    </source>
</evidence>
<evidence type="ECO:0000313" key="3">
    <source>
        <dbReference type="Proteomes" id="UP000178880"/>
    </source>
</evidence>
<reference evidence="2 3" key="1">
    <citation type="journal article" date="2016" name="Nat. Commun.">
        <title>Thousands of microbial genomes shed light on interconnected biogeochemical processes in an aquifer system.</title>
        <authorList>
            <person name="Anantharaman K."/>
            <person name="Brown C.T."/>
            <person name="Hug L.A."/>
            <person name="Sharon I."/>
            <person name="Castelle C.J."/>
            <person name="Probst A.J."/>
            <person name="Thomas B.C."/>
            <person name="Singh A."/>
            <person name="Wilkins M.J."/>
            <person name="Karaoz U."/>
            <person name="Brodie E.L."/>
            <person name="Williams K.H."/>
            <person name="Hubbard S.S."/>
            <person name="Banfield J.F."/>
        </authorList>
    </citation>
    <scope>NUCLEOTIDE SEQUENCE [LARGE SCALE GENOMIC DNA]</scope>
</reference>
<dbReference type="AlphaFoldDB" id="A0A1G2CD91"/>
<accession>A0A1G2CD91</accession>
<dbReference type="EMBL" id="MHLA01000016">
    <property type="protein sequence ID" value="OGY99345.1"/>
    <property type="molecule type" value="Genomic_DNA"/>
</dbReference>
<gene>
    <name evidence="2" type="ORF">A2945_00695</name>
</gene>
<proteinExistence type="predicted"/>
<name>A0A1G2CD91_9BACT</name>
<evidence type="ECO:0000256" key="1">
    <source>
        <dbReference type="SAM" id="Phobius"/>
    </source>
</evidence>
<protein>
    <submittedName>
        <fullName evidence="2">Uncharacterized protein</fullName>
    </submittedName>
</protein>
<comment type="caution">
    <text evidence="2">The sequence shown here is derived from an EMBL/GenBank/DDBJ whole genome shotgun (WGS) entry which is preliminary data.</text>
</comment>
<sequence length="327" mass="36132">MSLVTPSTVLAASVSVSPVVLDYKAKVRDIIEGTLLVKNLENRMVAIYPVVNNVDPSSGRTEFVEPSSADFSSSLANWISVSRGMIELRAGEERTVPFKIQVNLAAKPGAYHAFISFPVGATRAEAESRFEGAATVAVNVEVQDDIKENLQLLTFAPDKNLFLGGPVSFTYQIENNGNRAEVPQGELVIYDKRGKEIANLVVNKEQHAVAPASSREFSNTWPGSGAFGKYRALLSVRYGADEAARLQDTVFFTVMPWQKLGALALVLLSACMGFAWWIHRRYTRFHHAAGVGHRPSHDPRHGLSSEHFPHVVDLRHPRHKEETRSKE</sequence>
<organism evidence="2 3">
    <name type="scientific">Candidatus Liptonbacteria bacterium RIFCSPLOWO2_01_FULL_52_25</name>
    <dbReference type="NCBI Taxonomy" id="1798650"/>
    <lineage>
        <taxon>Bacteria</taxon>
        <taxon>Candidatus Liptoniibacteriota</taxon>
    </lineage>
</organism>
<dbReference type="STRING" id="1798650.A2945_00695"/>
<dbReference type="Proteomes" id="UP000178880">
    <property type="component" value="Unassembled WGS sequence"/>
</dbReference>